<reference evidence="2 3" key="1">
    <citation type="submission" date="2024-03" db="EMBL/GenBank/DDBJ databases">
        <title>Complete genome sequence of the green alga Chloropicon roscoffensis RCC1871.</title>
        <authorList>
            <person name="Lemieux C."/>
            <person name="Pombert J.-F."/>
            <person name="Otis C."/>
            <person name="Turmel M."/>
        </authorList>
    </citation>
    <scope>NUCLEOTIDE SEQUENCE [LARGE SCALE GENOMIC DNA]</scope>
    <source>
        <strain evidence="2 3">RCC1871</strain>
    </source>
</reference>
<evidence type="ECO:0000313" key="2">
    <source>
        <dbReference type="EMBL" id="WZN66972.1"/>
    </source>
</evidence>
<proteinExistence type="predicted"/>
<protein>
    <submittedName>
        <fullName evidence="2">Uncharacterized protein</fullName>
    </submittedName>
</protein>
<keyword evidence="1" id="KW-1133">Transmembrane helix</keyword>
<sequence length="396" mass="42087">MGEASGSPRGFLSALEADNKILQSSTSEVFKPSSDLDLDDLAWTRPWFFAIVAGLLGLTAFGYLVLQWRPKWSGWIVNCMAGGDVALTRALDRKRKKRMRQRKNKKELARKMANSTVALAEGEQDHLAVESSVALTASSLARGLGLNPADLDPKTKLELVRTALDTENLRLRRHRNDTADSAHALEREKIASVAAEARVLSFRQRCADDMLAGCLVTCACFAAQCLDVDKQVSSALSSCPTGASGWGGPIHLPLPSFLSGGLDDLARACCLARVAVTRAGGYALAAYFSGKVLRHAASASAGYHAHPVAFVLLLMGLGVGGVAERLVASWGGSGRAFFVIWMATCSAHCALVSFSSEVVRWVDAGGSVWRPAAVHVTLVAALPAAAGFLPFHLGDL</sequence>
<keyword evidence="3" id="KW-1185">Reference proteome</keyword>
<keyword evidence="1" id="KW-0812">Transmembrane</keyword>
<name>A0AAX4PLH5_9CHLO</name>
<evidence type="ECO:0000256" key="1">
    <source>
        <dbReference type="SAM" id="Phobius"/>
    </source>
</evidence>
<organism evidence="2 3">
    <name type="scientific">Chloropicon roscoffensis</name>
    <dbReference type="NCBI Taxonomy" id="1461544"/>
    <lineage>
        <taxon>Eukaryota</taxon>
        <taxon>Viridiplantae</taxon>
        <taxon>Chlorophyta</taxon>
        <taxon>Chloropicophyceae</taxon>
        <taxon>Chloropicales</taxon>
        <taxon>Chloropicaceae</taxon>
        <taxon>Chloropicon</taxon>
    </lineage>
</organism>
<evidence type="ECO:0000313" key="3">
    <source>
        <dbReference type="Proteomes" id="UP001472866"/>
    </source>
</evidence>
<accession>A0AAX4PLH5</accession>
<feature type="transmembrane region" description="Helical" evidence="1">
    <location>
        <begin position="303"/>
        <end position="323"/>
    </location>
</feature>
<feature type="transmembrane region" description="Helical" evidence="1">
    <location>
        <begin position="47"/>
        <end position="66"/>
    </location>
</feature>
<dbReference type="AlphaFoldDB" id="A0AAX4PLH5"/>
<keyword evidence="1" id="KW-0472">Membrane</keyword>
<feature type="transmembrane region" description="Helical" evidence="1">
    <location>
        <begin position="335"/>
        <end position="356"/>
    </location>
</feature>
<feature type="transmembrane region" description="Helical" evidence="1">
    <location>
        <begin position="368"/>
        <end position="391"/>
    </location>
</feature>
<dbReference type="EMBL" id="CP151517">
    <property type="protein sequence ID" value="WZN66972.1"/>
    <property type="molecule type" value="Genomic_DNA"/>
</dbReference>
<gene>
    <name evidence="2" type="ORF">HKI87_17g85440</name>
</gene>
<dbReference type="Proteomes" id="UP001472866">
    <property type="component" value="Chromosome 17"/>
</dbReference>